<protein>
    <submittedName>
        <fullName evidence="1">Uncharacterized protein</fullName>
    </submittedName>
</protein>
<reference evidence="1 2" key="1">
    <citation type="submission" date="2020-07" db="EMBL/GenBank/DDBJ databases">
        <title>Genomic Encyclopedia of Type Strains, Phase IV (KMG-IV): sequencing the most valuable type-strain genomes for metagenomic binning, comparative biology and taxonomic classification.</title>
        <authorList>
            <person name="Goeker M."/>
        </authorList>
    </citation>
    <scope>NUCLEOTIDE SEQUENCE [LARGE SCALE GENOMIC DNA]</scope>
    <source>
        <strain evidence="1 2">DSM 29043</strain>
    </source>
</reference>
<evidence type="ECO:0000313" key="2">
    <source>
        <dbReference type="Proteomes" id="UP000522081"/>
    </source>
</evidence>
<proteinExistence type="predicted"/>
<sequence>MSLVFGTPAHCPFLPELVEELGEQKDFGELIDICESGGSAA</sequence>
<dbReference type="Proteomes" id="UP000522081">
    <property type="component" value="Unassembled WGS sequence"/>
</dbReference>
<keyword evidence="2" id="KW-1185">Reference proteome</keyword>
<organism evidence="1 2">
    <name type="scientific">Novosphingobium marinum</name>
    <dbReference type="NCBI Taxonomy" id="1514948"/>
    <lineage>
        <taxon>Bacteria</taxon>
        <taxon>Pseudomonadati</taxon>
        <taxon>Pseudomonadota</taxon>
        <taxon>Alphaproteobacteria</taxon>
        <taxon>Sphingomonadales</taxon>
        <taxon>Sphingomonadaceae</taxon>
        <taxon>Novosphingobium</taxon>
    </lineage>
</organism>
<evidence type="ECO:0000313" key="1">
    <source>
        <dbReference type="EMBL" id="NYH97017.1"/>
    </source>
</evidence>
<accession>A0A7Y9XYM9</accession>
<comment type="caution">
    <text evidence="1">The sequence shown here is derived from an EMBL/GenBank/DDBJ whole genome shotgun (WGS) entry which is preliminary data.</text>
</comment>
<name>A0A7Y9XYM9_9SPHN</name>
<dbReference type="EMBL" id="JACBZF010000010">
    <property type="protein sequence ID" value="NYH97017.1"/>
    <property type="molecule type" value="Genomic_DNA"/>
</dbReference>
<dbReference type="AlphaFoldDB" id="A0A7Y9XYM9"/>
<gene>
    <name evidence="1" type="ORF">FHS75_003378</name>
</gene>
<dbReference type="RefSeq" id="WP_268234557.1">
    <property type="nucleotide sequence ID" value="NZ_BMGF01000012.1"/>
</dbReference>